<sequence>MNVIQERSDKLTTSLNKRELERKLDIEKKQEGKKQLTAEHEKLDYFTKTFNEQRLEIENALSLSASVEMADLPNHFNTIYKDILILQKYAASSKIFLRMYDVERCLETVHELTLRAKELEEKLIPKKKFGFKNKKRIPKLNGHSKDVVDCATTRYSYEKNLCGFGNRKDETLTMQNSDVYKKDIVIHDVENCFIKLYGTPSTLHLNQLRNCLVISGPVSTSIFAENCSNVKLVIACQQLRLHSSSTAIMEDCDNVLIAPYNLKYDGLNEDFVKAGLDRSTNNWTSIDDFNWLNIQKESPNWRILQEHERINDWNTY</sequence>
<comment type="subunit">
    <text evidence="5">Supercomplex made of cofactors A to E. Cofactors A and D function by capturing and stabilizing tubulin in a quasi-native conformation. Cofactor E binds to the cofactor D-tubulin complex; interaction with cofactor C then causes the release of tubulin polypeptides that are committed to the native state.</text>
</comment>
<evidence type="ECO:0000256" key="4">
    <source>
        <dbReference type="ARBA" id="ARBA00022990"/>
    </source>
</evidence>
<feature type="domain" description="C-CAP/cofactor C-like" evidence="6">
    <location>
        <begin position="153"/>
        <end position="291"/>
    </location>
</feature>
<gene>
    <name evidence="7" type="ORF">RI129_008005</name>
</gene>
<keyword evidence="4" id="KW-0007">Acetylation</keyword>
<dbReference type="PROSITE" id="PS51329">
    <property type="entry name" value="C_CAP_COFACTOR_C"/>
    <property type="match status" value="1"/>
</dbReference>
<dbReference type="InterPro" id="IPR038397">
    <property type="entry name" value="TBCC_N_sf"/>
</dbReference>
<dbReference type="Proteomes" id="UP001329430">
    <property type="component" value="Chromosome 5"/>
</dbReference>
<comment type="similarity">
    <text evidence="2">Belongs to the TBCC family.</text>
</comment>
<dbReference type="AlphaFoldDB" id="A0AAN7V9E7"/>
<dbReference type="InterPro" id="IPR031925">
    <property type="entry name" value="TBCC_N"/>
</dbReference>
<protein>
    <recommendedName>
        <fullName evidence="6">C-CAP/cofactor C-like domain-containing protein</fullName>
    </recommendedName>
</protein>
<keyword evidence="8" id="KW-1185">Reference proteome</keyword>
<proteinExistence type="inferred from homology"/>
<name>A0AAN7V9E7_9COLE</name>
<dbReference type="Pfam" id="PF07986">
    <property type="entry name" value="TBCC"/>
    <property type="match status" value="1"/>
</dbReference>
<dbReference type="InterPro" id="IPR012945">
    <property type="entry name" value="Tubulin-bd_cofactor_C_dom"/>
</dbReference>
<evidence type="ECO:0000256" key="3">
    <source>
        <dbReference type="ARBA" id="ARBA00022490"/>
    </source>
</evidence>
<evidence type="ECO:0000259" key="6">
    <source>
        <dbReference type="PROSITE" id="PS51329"/>
    </source>
</evidence>
<dbReference type="GO" id="GO:0007021">
    <property type="term" value="P:tubulin complex assembly"/>
    <property type="evidence" value="ECO:0007669"/>
    <property type="project" value="TreeGrafter"/>
</dbReference>
<evidence type="ECO:0000256" key="2">
    <source>
        <dbReference type="ARBA" id="ARBA00008848"/>
    </source>
</evidence>
<dbReference type="InterPro" id="IPR027684">
    <property type="entry name" value="TBCC"/>
</dbReference>
<dbReference type="Pfam" id="PF16752">
    <property type="entry name" value="TBCC_N"/>
    <property type="match status" value="1"/>
</dbReference>
<reference evidence="7 8" key="1">
    <citation type="journal article" date="2024" name="Insects">
        <title>An Improved Chromosome-Level Genome Assembly of the Firefly Pyrocoelia pectoralis.</title>
        <authorList>
            <person name="Fu X."/>
            <person name="Meyer-Rochow V.B."/>
            <person name="Ballantyne L."/>
            <person name="Zhu X."/>
        </authorList>
    </citation>
    <scope>NUCLEOTIDE SEQUENCE [LARGE SCALE GENOMIC DNA]</scope>
    <source>
        <strain evidence="7">XCY_ONT2</strain>
    </source>
</reference>
<accession>A0AAN7V9E7</accession>
<dbReference type="InterPro" id="IPR017901">
    <property type="entry name" value="C-CAP_CF_C-like"/>
</dbReference>
<dbReference type="PANTHER" id="PTHR15139:SF0">
    <property type="entry name" value="TUBULIN-SPECIFIC CHAPERONE C"/>
    <property type="match status" value="1"/>
</dbReference>
<evidence type="ECO:0000313" key="8">
    <source>
        <dbReference type="Proteomes" id="UP001329430"/>
    </source>
</evidence>
<keyword evidence="3" id="KW-0963">Cytoplasm</keyword>
<evidence type="ECO:0000256" key="5">
    <source>
        <dbReference type="ARBA" id="ARBA00026055"/>
    </source>
</evidence>
<comment type="subcellular location">
    <subcellularLocation>
        <location evidence="1">Cytoplasm</location>
    </subcellularLocation>
</comment>
<dbReference type="GO" id="GO:0015631">
    <property type="term" value="F:tubulin binding"/>
    <property type="evidence" value="ECO:0007669"/>
    <property type="project" value="InterPro"/>
</dbReference>
<dbReference type="Gene3D" id="2.160.20.70">
    <property type="match status" value="1"/>
</dbReference>
<dbReference type="PANTHER" id="PTHR15139">
    <property type="entry name" value="TUBULIN FOLDING COFACTOR C"/>
    <property type="match status" value="1"/>
</dbReference>
<dbReference type="EMBL" id="JAVRBK010000005">
    <property type="protein sequence ID" value="KAK5644160.1"/>
    <property type="molecule type" value="Genomic_DNA"/>
</dbReference>
<evidence type="ECO:0000256" key="1">
    <source>
        <dbReference type="ARBA" id="ARBA00004496"/>
    </source>
</evidence>
<evidence type="ECO:0000313" key="7">
    <source>
        <dbReference type="EMBL" id="KAK5644160.1"/>
    </source>
</evidence>
<organism evidence="7 8">
    <name type="scientific">Pyrocoelia pectoralis</name>
    <dbReference type="NCBI Taxonomy" id="417401"/>
    <lineage>
        <taxon>Eukaryota</taxon>
        <taxon>Metazoa</taxon>
        <taxon>Ecdysozoa</taxon>
        <taxon>Arthropoda</taxon>
        <taxon>Hexapoda</taxon>
        <taxon>Insecta</taxon>
        <taxon>Pterygota</taxon>
        <taxon>Neoptera</taxon>
        <taxon>Endopterygota</taxon>
        <taxon>Coleoptera</taxon>
        <taxon>Polyphaga</taxon>
        <taxon>Elateriformia</taxon>
        <taxon>Elateroidea</taxon>
        <taxon>Lampyridae</taxon>
        <taxon>Lampyrinae</taxon>
        <taxon>Pyrocoelia</taxon>
    </lineage>
</organism>
<dbReference type="GO" id="GO:0005737">
    <property type="term" value="C:cytoplasm"/>
    <property type="evidence" value="ECO:0007669"/>
    <property type="project" value="UniProtKB-SubCell"/>
</dbReference>
<dbReference type="InterPro" id="IPR016098">
    <property type="entry name" value="CAP/MinC_C"/>
</dbReference>
<dbReference type="GO" id="GO:0007023">
    <property type="term" value="P:post-chaperonin tubulin folding pathway"/>
    <property type="evidence" value="ECO:0007669"/>
    <property type="project" value="InterPro"/>
</dbReference>
<feature type="non-terminal residue" evidence="7">
    <location>
        <position position="316"/>
    </location>
</feature>
<dbReference type="Gene3D" id="1.20.58.1250">
    <property type="entry name" value="Tubulin Binding Cofactor C, N-terminal domain"/>
    <property type="match status" value="1"/>
</dbReference>
<comment type="caution">
    <text evidence="7">The sequence shown here is derived from an EMBL/GenBank/DDBJ whole genome shotgun (WGS) entry which is preliminary data.</text>
</comment>